<evidence type="ECO:0000313" key="1">
    <source>
        <dbReference type="EMBL" id="UOE37288.1"/>
    </source>
</evidence>
<reference evidence="1 2" key="1">
    <citation type="submission" date="2022-03" db="EMBL/GenBank/DDBJ databases">
        <title>Chryseobacterium sp. isolated from the Andong Sikhe.</title>
        <authorList>
            <person name="Won M."/>
            <person name="Kim S.-J."/>
            <person name="Kwon S.-W."/>
        </authorList>
    </citation>
    <scope>NUCLEOTIDE SEQUENCE [LARGE SCALE GENOMIC DNA]</scope>
    <source>
        <strain evidence="1 2">ADR-1</strain>
    </source>
</reference>
<dbReference type="EMBL" id="CP094529">
    <property type="protein sequence ID" value="UOE37288.1"/>
    <property type="molecule type" value="Genomic_DNA"/>
</dbReference>
<sequence>MTQLIYSIISLVFGSFLMAQGVGINTNKPATNTQLHVDGLKDNGTATVGSISATEASNDFVITNTGQIGVKNIAPDASSYLDIQANNKGFMPPSLTTTERGNISQPETGLMIYNSTESCIQVNVGTKSSPSWQCVTQVPDNQKMIYNLPSYSTNSTNIVNGSQSPRGSLKFDIKDASGTLLTNLIIGHNGADNEGDLTVRTDNSYILNHVLIHGWQNATSNNKEGGGVYAYIDGQGPAYIETQTYANQTYYRTPATMYRGGASGGEFINYTIIVPQTGHAFRIFLTLLSNSKTNYLPNQGAGRYLIVAERFN</sequence>
<proteinExistence type="predicted"/>
<protein>
    <submittedName>
        <fullName evidence="1">Uncharacterized protein</fullName>
    </submittedName>
</protein>
<name>A0ABY4BHS7_9FLAO</name>
<organism evidence="1 2">
    <name type="scientific">Chryseobacterium oryzae</name>
    <dbReference type="NCBI Taxonomy" id="2929799"/>
    <lineage>
        <taxon>Bacteria</taxon>
        <taxon>Pseudomonadati</taxon>
        <taxon>Bacteroidota</taxon>
        <taxon>Flavobacteriia</taxon>
        <taxon>Flavobacteriales</taxon>
        <taxon>Weeksellaceae</taxon>
        <taxon>Chryseobacterium group</taxon>
        <taxon>Chryseobacterium</taxon>
    </lineage>
</organism>
<gene>
    <name evidence="1" type="ORF">MTP08_09435</name>
</gene>
<accession>A0ABY4BHS7</accession>
<dbReference type="RefSeq" id="WP_243575795.1">
    <property type="nucleotide sequence ID" value="NZ_CP094529.1"/>
</dbReference>
<dbReference type="Proteomes" id="UP000831068">
    <property type="component" value="Chromosome"/>
</dbReference>
<keyword evidence="2" id="KW-1185">Reference proteome</keyword>
<evidence type="ECO:0000313" key="2">
    <source>
        <dbReference type="Proteomes" id="UP000831068"/>
    </source>
</evidence>